<evidence type="ECO:0000259" key="11">
    <source>
        <dbReference type="PROSITE" id="PS50929"/>
    </source>
</evidence>
<keyword evidence="5" id="KW-0547">Nucleotide-binding</keyword>
<dbReference type="Pfam" id="PF00005">
    <property type="entry name" value="ABC_tran"/>
    <property type="match status" value="1"/>
</dbReference>
<keyword evidence="13" id="KW-1185">Reference proteome</keyword>
<evidence type="ECO:0000256" key="4">
    <source>
        <dbReference type="ARBA" id="ARBA00022692"/>
    </source>
</evidence>
<feature type="transmembrane region" description="Helical" evidence="9">
    <location>
        <begin position="240"/>
        <end position="260"/>
    </location>
</feature>
<dbReference type="InterPro" id="IPR036640">
    <property type="entry name" value="ABC1_TM_sf"/>
</dbReference>
<evidence type="ECO:0000256" key="7">
    <source>
        <dbReference type="ARBA" id="ARBA00022989"/>
    </source>
</evidence>
<protein>
    <recommendedName>
        <fullName evidence="14">ABC transporter ATP-binding protein</fullName>
    </recommendedName>
</protein>
<feature type="transmembrane region" description="Helical" evidence="9">
    <location>
        <begin position="266"/>
        <end position="284"/>
    </location>
</feature>
<dbReference type="Proteomes" id="UP000249522">
    <property type="component" value="Unassembled WGS sequence"/>
</dbReference>
<dbReference type="RefSeq" id="WP_111148803.1">
    <property type="nucleotide sequence ID" value="NZ_QKRB01000055.1"/>
</dbReference>
<gene>
    <name evidence="12" type="ORF">DNH61_21145</name>
</gene>
<feature type="transmembrane region" description="Helical" evidence="9">
    <location>
        <begin position="137"/>
        <end position="156"/>
    </location>
</feature>
<feature type="domain" description="ABC transporter" evidence="10">
    <location>
        <begin position="338"/>
        <end position="571"/>
    </location>
</feature>
<keyword evidence="7 9" id="KW-1133">Transmembrane helix</keyword>
<dbReference type="FunFam" id="3.40.50.300:FF:000221">
    <property type="entry name" value="Multidrug ABC transporter ATP-binding protein"/>
    <property type="match status" value="1"/>
</dbReference>
<dbReference type="PROSITE" id="PS00211">
    <property type="entry name" value="ABC_TRANSPORTER_1"/>
    <property type="match status" value="1"/>
</dbReference>
<dbReference type="InterPro" id="IPR039421">
    <property type="entry name" value="Type_1_exporter"/>
</dbReference>
<dbReference type="GO" id="GO:0005886">
    <property type="term" value="C:plasma membrane"/>
    <property type="evidence" value="ECO:0007669"/>
    <property type="project" value="UniProtKB-SubCell"/>
</dbReference>
<evidence type="ECO:0000313" key="12">
    <source>
        <dbReference type="EMBL" id="PZD93994.1"/>
    </source>
</evidence>
<dbReference type="InterPro" id="IPR017871">
    <property type="entry name" value="ABC_transporter-like_CS"/>
</dbReference>
<dbReference type="Gene3D" id="1.20.1560.10">
    <property type="entry name" value="ABC transporter type 1, transmembrane domain"/>
    <property type="match status" value="1"/>
</dbReference>
<feature type="transmembrane region" description="Helical" evidence="9">
    <location>
        <begin position="162"/>
        <end position="179"/>
    </location>
</feature>
<reference evidence="12 13" key="1">
    <citation type="submission" date="2018-06" db="EMBL/GenBank/DDBJ databases">
        <title>Paenibacillus imtechensis sp. nov.</title>
        <authorList>
            <person name="Pinnaka A.K."/>
            <person name="Singh H."/>
            <person name="Kaur M."/>
        </authorList>
    </citation>
    <scope>NUCLEOTIDE SEQUENCE [LARGE SCALE GENOMIC DNA]</scope>
    <source>
        <strain evidence="12 13">SMB1</strain>
    </source>
</reference>
<dbReference type="PANTHER" id="PTHR43394:SF1">
    <property type="entry name" value="ATP-BINDING CASSETTE SUB-FAMILY B MEMBER 10, MITOCHONDRIAL"/>
    <property type="match status" value="1"/>
</dbReference>
<name>A0A2W1LHM3_9BACL</name>
<evidence type="ECO:0000313" key="13">
    <source>
        <dbReference type="Proteomes" id="UP000249522"/>
    </source>
</evidence>
<dbReference type="AlphaFoldDB" id="A0A2W1LHM3"/>
<evidence type="ECO:0000256" key="5">
    <source>
        <dbReference type="ARBA" id="ARBA00022741"/>
    </source>
</evidence>
<evidence type="ECO:0000256" key="1">
    <source>
        <dbReference type="ARBA" id="ARBA00004651"/>
    </source>
</evidence>
<dbReference type="PROSITE" id="PS50893">
    <property type="entry name" value="ABC_TRANSPORTER_2"/>
    <property type="match status" value="1"/>
</dbReference>
<dbReference type="GO" id="GO:0005524">
    <property type="term" value="F:ATP binding"/>
    <property type="evidence" value="ECO:0007669"/>
    <property type="project" value="UniProtKB-KW"/>
</dbReference>
<comment type="subcellular location">
    <subcellularLocation>
        <location evidence="1">Cell membrane</location>
        <topology evidence="1">Multi-pass membrane protein</topology>
    </subcellularLocation>
</comment>
<organism evidence="12 13">
    <name type="scientific">Paenibacillus sambharensis</name>
    <dbReference type="NCBI Taxonomy" id="1803190"/>
    <lineage>
        <taxon>Bacteria</taxon>
        <taxon>Bacillati</taxon>
        <taxon>Bacillota</taxon>
        <taxon>Bacilli</taxon>
        <taxon>Bacillales</taxon>
        <taxon>Paenibacillaceae</taxon>
        <taxon>Paenibacillus</taxon>
    </lineage>
</organism>
<evidence type="ECO:0000256" key="2">
    <source>
        <dbReference type="ARBA" id="ARBA00022448"/>
    </source>
</evidence>
<feature type="transmembrane region" description="Helical" evidence="9">
    <location>
        <begin position="59"/>
        <end position="78"/>
    </location>
</feature>
<dbReference type="SUPFAM" id="SSF52540">
    <property type="entry name" value="P-loop containing nucleoside triphosphate hydrolases"/>
    <property type="match status" value="1"/>
</dbReference>
<comment type="caution">
    <text evidence="12">The sequence shown here is derived from an EMBL/GenBank/DDBJ whole genome shotgun (WGS) entry which is preliminary data.</text>
</comment>
<feature type="domain" description="ABC transmembrane type-1" evidence="11">
    <location>
        <begin position="22"/>
        <end position="304"/>
    </location>
</feature>
<keyword evidence="3" id="KW-1003">Cell membrane</keyword>
<evidence type="ECO:0000256" key="8">
    <source>
        <dbReference type="ARBA" id="ARBA00023136"/>
    </source>
</evidence>
<dbReference type="CDD" id="cd07346">
    <property type="entry name" value="ABC_6TM_exporters"/>
    <property type="match status" value="1"/>
</dbReference>
<dbReference type="InterPro" id="IPR027417">
    <property type="entry name" value="P-loop_NTPase"/>
</dbReference>
<evidence type="ECO:0000256" key="9">
    <source>
        <dbReference type="SAM" id="Phobius"/>
    </source>
</evidence>
<dbReference type="InterPro" id="IPR003593">
    <property type="entry name" value="AAA+_ATPase"/>
</dbReference>
<keyword evidence="8 9" id="KW-0472">Membrane</keyword>
<evidence type="ECO:0000259" key="10">
    <source>
        <dbReference type="PROSITE" id="PS50893"/>
    </source>
</evidence>
<accession>A0A2W1LHM3</accession>
<evidence type="ECO:0000256" key="3">
    <source>
        <dbReference type="ARBA" id="ARBA00022475"/>
    </source>
</evidence>
<proteinExistence type="predicted"/>
<sequence length="573" mass="64609">MNRKHMLKAIIRNFANHKGSFAAASFLLLMSSLFSVSTPYFIMKLLDTSIPSGNGSSLFIYIALALSAAILYNLTKLLSDYVFSKLARSFVVEIRSRCMQQLQKMHGEYYTNLSSGDVLKTLFEDIENIQQTATYSFVNFASDILVSIGMLIFLGWLQPELLMWLIVLQLIIFFVQQKFNRWIEAQTRDLRTASGELYSLIQEAASNLMNFVVIGAKSLFNNKYASLEKQNAYQQIKTQLIYSYSGSFLQLSGMFITLFILGYGGYKVIGGTLTIGGLITFNVYSQRLISPIMRASQFQTRLSGALISWKKINEILESPSHWGEKDANLQSIDSIHEIHIQDVSFQYEDKTVLSDVSLQLESPRVYAFVGESGSGKSTLTYLLLKLWTNMNGEIRINGTALNQISTDALRDQMAVVSQNTFLLNDTIYNNLALGNTSVTDNDVAEVLRIVELYDDVMALPKQLETFIGEQGIRLSGGQRQRLSIARALLRQTSVLILDEATSMLDPVTEEKLIQNLRNLIQDKIVILIAHRLRTVINAHEIFLLHNGSLVERGDHHSLIAVQSKYRAMFERTA</sequence>
<keyword evidence="6" id="KW-0067">ATP-binding</keyword>
<dbReference type="SMART" id="SM00382">
    <property type="entry name" value="AAA"/>
    <property type="match status" value="1"/>
</dbReference>
<dbReference type="PANTHER" id="PTHR43394">
    <property type="entry name" value="ATP-DEPENDENT PERMEASE MDL1, MITOCHONDRIAL"/>
    <property type="match status" value="1"/>
</dbReference>
<dbReference type="Pfam" id="PF00664">
    <property type="entry name" value="ABC_membrane"/>
    <property type="match status" value="1"/>
</dbReference>
<dbReference type="Gene3D" id="3.40.50.300">
    <property type="entry name" value="P-loop containing nucleotide triphosphate hydrolases"/>
    <property type="match status" value="1"/>
</dbReference>
<evidence type="ECO:0008006" key="14">
    <source>
        <dbReference type="Google" id="ProtNLM"/>
    </source>
</evidence>
<keyword evidence="4 9" id="KW-0812">Transmembrane</keyword>
<evidence type="ECO:0000256" key="6">
    <source>
        <dbReference type="ARBA" id="ARBA00022840"/>
    </source>
</evidence>
<dbReference type="InterPro" id="IPR011527">
    <property type="entry name" value="ABC1_TM_dom"/>
</dbReference>
<dbReference type="GO" id="GO:0015421">
    <property type="term" value="F:ABC-type oligopeptide transporter activity"/>
    <property type="evidence" value="ECO:0007669"/>
    <property type="project" value="TreeGrafter"/>
</dbReference>
<dbReference type="InterPro" id="IPR003439">
    <property type="entry name" value="ABC_transporter-like_ATP-bd"/>
</dbReference>
<dbReference type="GO" id="GO:0016887">
    <property type="term" value="F:ATP hydrolysis activity"/>
    <property type="evidence" value="ECO:0007669"/>
    <property type="project" value="InterPro"/>
</dbReference>
<dbReference type="PROSITE" id="PS50929">
    <property type="entry name" value="ABC_TM1F"/>
    <property type="match status" value="1"/>
</dbReference>
<keyword evidence="2" id="KW-0813">Transport</keyword>
<dbReference type="OrthoDB" id="9802264at2"/>
<dbReference type="SUPFAM" id="SSF90123">
    <property type="entry name" value="ABC transporter transmembrane region"/>
    <property type="match status" value="1"/>
</dbReference>
<dbReference type="EMBL" id="QKRB01000055">
    <property type="protein sequence ID" value="PZD93994.1"/>
    <property type="molecule type" value="Genomic_DNA"/>
</dbReference>